<evidence type="ECO:0008006" key="4">
    <source>
        <dbReference type="Google" id="ProtNLM"/>
    </source>
</evidence>
<dbReference type="RefSeq" id="WP_345353788.1">
    <property type="nucleotide sequence ID" value="NZ_BAABHJ010000006.1"/>
</dbReference>
<evidence type="ECO:0000313" key="3">
    <source>
        <dbReference type="Proteomes" id="UP001500212"/>
    </source>
</evidence>
<accession>A0ABP8TG97</accession>
<evidence type="ECO:0000256" key="1">
    <source>
        <dbReference type="SAM" id="MobiDB-lite"/>
    </source>
</evidence>
<name>A0ABP8TG97_9ACTN</name>
<gene>
    <name evidence="2" type="ORF">GCM10023195_28790</name>
</gene>
<evidence type="ECO:0000313" key="2">
    <source>
        <dbReference type="EMBL" id="GAA4607556.1"/>
    </source>
</evidence>
<comment type="caution">
    <text evidence="2">The sequence shown here is derived from an EMBL/GenBank/DDBJ whole genome shotgun (WGS) entry which is preliminary data.</text>
</comment>
<organism evidence="2 3">
    <name type="scientific">Actinoallomurus liliacearum</name>
    <dbReference type="NCBI Taxonomy" id="1080073"/>
    <lineage>
        <taxon>Bacteria</taxon>
        <taxon>Bacillati</taxon>
        <taxon>Actinomycetota</taxon>
        <taxon>Actinomycetes</taxon>
        <taxon>Streptosporangiales</taxon>
        <taxon>Thermomonosporaceae</taxon>
        <taxon>Actinoallomurus</taxon>
    </lineage>
</organism>
<dbReference type="EMBL" id="BAABHJ010000006">
    <property type="protein sequence ID" value="GAA4607556.1"/>
    <property type="molecule type" value="Genomic_DNA"/>
</dbReference>
<protein>
    <recommendedName>
        <fullName evidence="4">DUF4025 domain-containing protein</fullName>
    </recommendedName>
</protein>
<dbReference type="Proteomes" id="UP001500212">
    <property type="component" value="Unassembled WGS sequence"/>
</dbReference>
<feature type="compositionally biased region" description="Basic and acidic residues" evidence="1">
    <location>
        <begin position="40"/>
        <end position="59"/>
    </location>
</feature>
<feature type="region of interest" description="Disordered" evidence="1">
    <location>
        <begin position="1"/>
        <end position="59"/>
    </location>
</feature>
<sequence length="59" mass="6736">MDSDPRETQDEDRQSNSAARLSEQAAEHVGRGYDSTQEAFVHEQREQGRSEDDEDVSPR</sequence>
<keyword evidence="3" id="KW-1185">Reference proteome</keyword>
<proteinExistence type="predicted"/>
<reference evidence="3" key="1">
    <citation type="journal article" date="2019" name="Int. J. Syst. Evol. Microbiol.">
        <title>The Global Catalogue of Microorganisms (GCM) 10K type strain sequencing project: providing services to taxonomists for standard genome sequencing and annotation.</title>
        <authorList>
            <consortium name="The Broad Institute Genomics Platform"/>
            <consortium name="The Broad Institute Genome Sequencing Center for Infectious Disease"/>
            <person name="Wu L."/>
            <person name="Ma J."/>
        </authorList>
    </citation>
    <scope>NUCLEOTIDE SEQUENCE [LARGE SCALE GENOMIC DNA]</scope>
    <source>
        <strain evidence="3">JCM 17938</strain>
    </source>
</reference>
<feature type="compositionally biased region" description="Basic and acidic residues" evidence="1">
    <location>
        <begin position="1"/>
        <end position="14"/>
    </location>
</feature>